<dbReference type="PANTHER" id="PTHR30203:SF24">
    <property type="entry name" value="BLR4935 PROTEIN"/>
    <property type="match status" value="1"/>
</dbReference>
<feature type="region of interest" description="Disordered" evidence="2">
    <location>
        <begin position="34"/>
        <end position="115"/>
    </location>
</feature>
<dbReference type="GO" id="GO:0015562">
    <property type="term" value="F:efflux transmembrane transporter activity"/>
    <property type="evidence" value="ECO:0007669"/>
    <property type="project" value="InterPro"/>
</dbReference>
<feature type="signal peptide" evidence="3">
    <location>
        <begin position="1"/>
        <end position="28"/>
    </location>
</feature>
<dbReference type="Proteomes" id="UP000321820">
    <property type="component" value="Chromosome"/>
</dbReference>
<dbReference type="InterPro" id="IPR010131">
    <property type="entry name" value="MdtP/NodT-like"/>
</dbReference>
<evidence type="ECO:0000256" key="3">
    <source>
        <dbReference type="SAM" id="SignalP"/>
    </source>
</evidence>
<feature type="compositionally biased region" description="Polar residues" evidence="2">
    <location>
        <begin position="83"/>
        <end position="103"/>
    </location>
</feature>
<evidence type="ECO:0000256" key="2">
    <source>
        <dbReference type="SAM" id="MobiDB-lite"/>
    </source>
</evidence>
<name>A0A5B9EED2_9BACT</name>
<feature type="compositionally biased region" description="Polar residues" evidence="2">
    <location>
        <begin position="49"/>
        <end position="62"/>
    </location>
</feature>
<dbReference type="KEGG" id="talb:FTW19_19905"/>
<sequence>MRSPVMTMKLYIPFAMIALFGSISIAQGQEHNAMPCMEGMDMPGCTPAKTPSNTQSKQQPQGAAQHEEHQEHSMPGMQHQHPPAQTSSPQSGQSSHATMTLQEPENPEHKTGSSLPAPELLKEVAARPPMNLDDFIKLADANNPTIKEAGAFVRRSQEKARQAGLYPNPTVGYQGEQIRGGSYGGGEQGAFVQQTIVLGGKLGLRRDIHAQESRSEQIGVQEQTYRVHADIQQAFFDALTAQETVRLRQQLLGIALDAVETVHQLANVGQADAPDILQTEVESEQAKVDYTVAQRHYLETFRVLSALAGKGELPVSPLQGELEKTPDLNAEQMTESVVSESPTVKRAQQEIVVAQARLKDAKREAIPDLQLKAGEQYNFERIDGSPNKATGPQSFASAGVNIPLWNRNQGNVQAAKADIERAEQSLRREQLSLRQHSAPLAQSYESARFEADRYKTQLIPRAERAYQLYLNKYQNMAQAYPQVLVSQRTLFQLRVSYVKALREVWRNAIALQNYTLSGGLQAPVSSDTPSTTINLPNATGAQE</sequence>
<proteinExistence type="inferred from homology"/>
<keyword evidence="5" id="KW-1185">Reference proteome</keyword>
<organism evidence="4 5">
    <name type="scientific">Terriglobus albidus</name>
    <dbReference type="NCBI Taxonomy" id="1592106"/>
    <lineage>
        <taxon>Bacteria</taxon>
        <taxon>Pseudomonadati</taxon>
        <taxon>Acidobacteriota</taxon>
        <taxon>Terriglobia</taxon>
        <taxon>Terriglobales</taxon>
        <taxon>Acidobacteriaceae</taxon>
        <taxon>Terriglobus</taxon>
    </lineage>
</organism>
<keyword evidence="3" id="KW-0732">Signal</keyword>
<dbReference type="PANTHER" id="PTHR30203">
    <property type="entry name" value="OUTER MEMBRANE CATION EFFLUX PROTEIN"/>
    <property type="match status" value="1"/>
</dbReference>
<evidence type="ECO:0000256" key="1">
    <source>
        <dbReference type="ARBA" id="ARBA00007613"/>
    </source>
</evidence>
<comment type="similarity">
    <text evidence="1">Belongs to the outer membrane factor (OMF) (TC 1.B.17) family.</text>
</comment>
<gene>
    <name evidence="4" type="ORF">FTW19_19905</name>
</gene>
<dbReference type="Gene3D" id="1.20.1600.10">
    <property type="entry name" value="Outer membrane efflux proteins (OEP)"/>
    <property type="match status" value="1"/>
</dbReference>
<feature type="chain" id="PRO_5022732841" evidence="3">
    <location>
        <begin position="29"/>
        <end position="543"/>
    </location>
</feature>
<dbReference type="EMBL" id="CP042806">
    <property type="protein sequence ID" value="QEE30044.1"/>
    <property type="molecule type" value="Genomic_DNA"/>
</dbReference>
<feature type="region of interest" description="Disordered" evidence="2">
    <location>
        <begin position="521"/>
        <end position="543"/>
    </location>
</feature>
<dbReference type="SUPFAM" id="SSF56954">
    <property type="entry name" value="Outer membrane efflux proteins (OEP)"/>
    <property type="match status" value="1"/>
</dbReference>
<evidence type="ECO:0000313" key="5">
    <source>
        <dbReference type="Proteomes" id="UP000321820"/>
    </source>
</evidence>
<dbReference type="InterPro" id="IPR003423">
    <property type="entry name" value="OMP_efflux"/>
</dbReference>
<evidence type="ECO:0000313" key="4">
    <source>
        <dbReference type="EMBL" id="QEE30044.1"/>
    </source>
</evidence>
<dbReference type="OrthoDB" id="9791261at2"/>
<protein>
    <submittedName>
        <fullName evidence="4">TolC family protein</fullName>
    </submittedName>
</protein>
<reference evidence="4 5" key="1">
    <citation type="submission" date="2019-08" db="EMBL/GenBank/DDBJ databases">
        <title>Complete genome sequence of Terriglobus albidus strain ORNL.</title>
        <authorList>
            <person name="Podar M."/>
        </authorList>
    </citation>
    <scope>NUCLEOTIDE SEQUENCE [LARGE SCALE GENOMIC DNA]</scope>
    <source>
        <strain evidence="4 5">ORNL</strain>
    </source>
</reference>
<dbReference type="AlphaFoldDB" id="A0A5B9EED2"/>
<dbReference type="Pfam" id="PF02321">
    <property type="entry name" value="OEP"/>
    <property type="match status" value="2"/>
</dbReference>
<accession>A0A5B9EED2</accession>